<reference evidence="1 2" key="1">
    <citation type="journal article" date="2020" name="Nat. Food">
        <title>A phased Vanilla planifolia genome enables genetic improvement of flavour and production.</title>
        <authorList>
            <person name="Hasing T."/>
            <person name="Tang H."/>
            <person name="Brym M."/>
            <person name="Khazi F."/>
            <person name="Huang T."/>
            <person name="Chambers A.H."/>
        </authorList>
    </citation>
    <scope>NUCLEOTIDE SEQUENCE [LARGE SCALE GENOMIC DNA]</scope>
    <source>
        <tissue evidence="1">Leaf</tissue>
    </source>
</reference>
<sequence>MIRAPSTFCYDRGPRGCFTVVPILFSFDRVAFFSFYLLLIQRMISATLPSFTMGELEGECRDTSGETLESVFSRLRPYCMELLDLTRNPRNNSSFLVEMADFLRRAPSAGLQPCFDYTLFPLLLLLDAAVQGRSGKKGDSSVGFGASESPWSGKVVSDSVAERALRCIEELLIKCHLGSVNQMVVVLKKLTSGALLSPSEASEEFREGIIRCLKAMLLRLKPCSVGSCSCKEIAFFSMTFNNLEGFLPTPACYEEPEECLLAFLQSKDASAAIGHWLSLLLQAAEMEAARGHRGSATLRKEAFHTLRLLVSKARHTISSFHSLSYQQLSYILPYSTPCILLINEVIFLVATADQLAFFLPGTDEENVSELQMSTDGISSNKSRSVRTVLDALRHLPANTHTSVEHSICQSAQLSPLKDESKDINQLSYAGTKSLHVQMNEGVLCVHHAENVRKALVDGTIGLLSHCSYTLQKSKLMLIECLCILVCDDADVVSIVAQKSLNFVFAGEKILRESDTSELFARFLERLPKEVLGNGELVAGSHARRLLALMYYAGPELVVEHIFSTPMKGARFLDYLMLSLGHNAQFTGSINQLILSKTPSVGYLLSIANLKACSLSSDANRATGGDALPLVTESRSSSSNMHNDYEFPRMPPWFINIGSQKLYLSLARLLRLAALSIMTGNRSDISLMAFIDNLLDHIRKVISELRVQAFNKEDWQSWYSKAVNEISKASRFESFRLPDTAKSFNEHVMLSISSSKAMGESSVTNSQDIKFQLEQLEELLLKLNEMRRYRRTVGSLATSCFKAAAPLVCSQEEAACLFALSIVEDCSKCFAKVEEAFKLEKDTKAEIERAIHMCSFNDLEDMMDAQEEEVDENRLLPAMNNIWPYLVLCLKNKVSVAVITRCASVISEAIQVAGGDFFVRRFLTDGVVIWRLLSRSPFHKTPSSKDEKKLLLPYRSTSLTSEDPMAEASRLKIHIAILNMIAGLASNKRSASALQTVFKKVSGLVVGIACSGVASLRDPSMKALLGLARMNPDPIWLLLADVYYSLKDKEVPLPPGPEFATIPQLLPPPLSSKEYLYVQYGGETFGFDVDPHSVEIAFQKLNSEVFG</sequence>
<gene>
    <name evidence="1" type="ORF">HPP92_021082</name>
</gene>
<dbReference type="PANTHER" id="PTHR18460:SF3">
    <property type="entry name" value="TELO2-INTERACTING PROTEIN 1 HOMOLOG"/>
    <property type="match status" value="1"/>
</dbReference>
<keyword evidence="2" id="KW-1185">Reference proteome</keyword>
<name>A0A835PY63_VANPL</name>
<evidence type="ECO:0000313" key="2">
    <source>
        <dbReference type="Proteomes" id="UP000636800"/>
    </source>
</evidence>
<dbReference type="Proteomes" id="UP000636800">
    <property type="component" value="Chromosome 11"/>
</dbReference>
<evidence type="ECO:0000313" key="1">
    <source>
        <dbReference type="EMBL" id="KAG0460785.1"/>
    </source>
</evidence>
<organism evidence="1 2">
    <name type="scientific">Vanilla planifolia</name>
    <name type="common">Vanilla</name>
    <dbReference type="NCBI Taxonomy" id="51239"/>
    <lineage>
        <taxon>Eukaryota</taxon>
        <taxon>Viridiplantae</taxon>
        <taxon>Streptophyta</taxon>
        <taxon>Embryophyta</taxon>
        <taxon>Tracheophyta</taxon>
        <taxon>Spermatophyta</taxon>
        <taxon>Magnoliopsida</taxon>
        <taxon>Liliopsida</taxon>
        <taxon>Asparagales</taxon>
        <taxon>Orchidaceae</taxon>
        <taxon>Vanilloideae</taxon>
        <taxon>Vanilleae</taxon>
        <taxon>Vanilla</taxon>
    </lineage>
</organism>
<proteinExistence type="predicted"/>
<dbReference type="EMBL" id="JADCNL010000011">
    <property type="protein sequence ID" value="KAG0460785.1"/>
    <property type="molecule type" value="Genomic_DNA"/>
</dbReference>
<protein>
    <recommendedName>
        <fullName evidence="3">TELO2-interacting protein 1</fullName>
    </recommendedName>
</protein>
<comment type="caution">
    <text evidence="1">The sequence shown here is derived from an EMBL/GenBank/DDBJ whole genome shotgun (WGS) entry which is preliminary data.</text>
</comment>
<dbReference type="SUPFAM" id="SSF48371">
    <property type="entry name" value="ARM repeat"/>
    <property type="match status" value="1"/>
</dbReference>
<dbReference type="PANTHER" id="PTHR18460">
    <property type="entry name" value="TEL2 INTERACTING PROTEIN 1 TTI1 FAMILY MEMBER"/>
    <property type="match status" value="1"/>
</dbReference>
<accession>A0A835PY63</accession>
<dbReference type="InterPro" id="IPR016024">
    <property type="entry name" value="ARM-type_fold"/>
</dbReference>
<dbReference type="GO" id="GO:0005737">
    <property type="term" value="C:cytoplasm"/>
    <property type="evidence" value="ECO:0007669"/>
    <property type="project" value="TreeGrafter"/>
</dbReference>
<evidence type="ECO:0008006" key="3">
    <source>
        <dbReference type="Google" id="ProtNLM"/>
    </source>
</evidence>
<dbReference type="InterPro" id="IPR052587">
    <property type="entry name" value="TELO2-interacting_protein_1"/>
</dbReference>
<dbReference type="AlphaFoldDB" id="A0A835PY63"/>